<dbReference type="Proteomes" id="UP000646152">
    <property type="component" value="Unassembled WGS sequence"/>
</dbReference>
<proteinExistence type="predicted"/>
<organism evidence="1 2">
    <name type="scientific">Oceanisphaera marina</name>
    <dbReference type="NCBI Taxonomy" id="2017550"/>
    <lineage>
        <taxon>Bacteria</taxon>
        <taxon>Pseudomonadati</taxon>
        <taxon>Pseudomonadota</taxon>
        <taxon>Gammaproteobacteria</taxon>
        <taxon>Aeromonadales</taxon>
        <taxon>Aeromonadaceae</taxon>
        <taxon>Oceanisphaera</taxon>
    </lineage>
</organism>
<keyword evidence="2" id="KW-1185">Reference proteome</keyword>
<evidence type="ECO:0000313" key="2">
    <source>
        <dbReference type="Proteomes" id="UP000646152"/>
    </source>
</evidence>
<accession>A0ABQ1J0G2</accession>
<evidence type="ECO:0000313" key="1">
    <source>
        <dbReference type="EMBL" id="GGB54906.1"/>
    </source>
</evidence>
<gene>
    <name evidence="1" type="ORF">GCM10011502_29900</name>
</gene>
<dbReference type="EMBL" id="BMKE01000047">
    <property type="protein sequence ID" value="GGB54906.1"/>
    <property type="molecule type" value="Genomic_DNA"/>
</dbReference>
<name>A0ABQ1J0G2_9GAMM</name>
<reference evidence="2" key="1">
    <citation type="journal article" date="2019" name="Int. J. Syst. Evol. Microbiol.">
        <title>The Global Catalogue of Microorganisms (GCM) 10K type strain sequencing project: providing services to taxonomists for standard genome sequencing and annotation.</title>
        <authorList>
            <consortium name="The Broad Institute Genomics Platform"/>
            <consortium name="The Broad Institute Genome Sequencing Center for Infectious Disease"/>
            <person name="Wu L."/>
            <person name="Ma J."/>
        </authorList>
    </citation>
    <scope>NUCLEOTIDE SEQUENCE [LARGE SCALE GENOMIC DNA]</scope>
    <source>
        <strain evidence="2">CGMCC 1.15923</strain>
    </source>
</reference>
<sequence>MDGWKITAYFNGFLGKKTNCSPSSALGEQRLKKNTTASLLFKESIRLLDIAQYSGIGKHAEFASTSAKNAPMCRTPVPLPATGHFSDA</sequence>
<protein>
    <submittedName>
        <fullName evidence="1">Uncharacterized protein</fullName>
    </submittedName>
</protein>
<comment type="caution">
    <text evidence="1">The sequence shown here is derived from an EMBL/GenBank/DDBJ whole genome shotgun (WGS) entry which is preliminary data.</text>
</comment>